<proteinExistence type="predicted"/>
<dbReference type="AlphaFoldDB" id="A0A7W7CD79"/>
<feature type="domain" description="EF-hand" evidence="1">
    <location>
        <begin position="135"/>
        <end position="170"/>
    </location>
</feature>
<dbReference type="InterPro" id="IPR018247">
    <property type="entry name" value="EF_Hand_1_Ca_BS"/>
</dbReference>
<gene>
    <name evidence="2" type="ORF">HNR67_003821</name>
</gene>
<dbReference type="PROSITE" id="PS50222">
    <property type="entry name" value="EF_HAND_2"/>
    <property type="match status" value="3"/>
</dbReference>
<feature type="domain" description="EF-hand" evidence="1">
    <location>
        <begin position="7"/>
        <end position="42"/>
    </location>
</feature>
<reference evidence="2 3" key="1">
    <citation type="submission" date="2020-08" db="EMBL/GenBank/DDBJ databases">
        <title>Sequencing the genomes of 1000 actinobacteria strains.</title>
        <authorList>
            <person name="Klenk H.-P."/>
        </authorList>
    </citation>
    <scope>NUCLEOTIDE SEQUENCE [LARGE SCALE GENOMIC DNA]</scope>
    <source>
        <strain evidence="2 3">DSM 44230</strain>
    </source>
</reference>
<feature type="domain" description="EF-hand" evidence="1">
    <location>
        <begin position="68"/>
        <end position="93"/>
    </location>
</feature>
<evidence type="ECO:0000313" key="3">
    <source>
        <dbReference type="Proteomes" id="UP000533598"/>
    </source>
</evidence>
<dbReference type="Gene3D" id="1.10.238.10">
    <property type="entry name" value="EF-hand"/>
    <property type="match status" value="1"/>
</dbReference>
<sequence>MASDPTIQDANLGKIFDALDVTKDGIISAADFTALAEGVVAQLVPDAEEHRRQDITTSFLGWWAQIERDADADGDGQVSREEFITATEAGLAGNPEYLDEAYAKLAETVFEALDRNGDGEISRDEYIALYLSAEVSAEIAATAFERIDQNGDGVIDYAEFRAALQELFTTSDSAAPGAGLLG</sequence>
<dbReference type="GO" id="GO:0005509">
    <property type="term" value="F:calcium ion binding"/>
    <property type="evidence" value="ECO:0007669"/>
    <property type="project" value="InterPro"/>
</dbReference>
<dbReference type="PANTHER" id="PTHR10827">
    <property type="entry name" value="RETICULOCALBIN"/>
    <property type="match status" value="1"/>
</dbReference>
<evidence type="ECO:0000259" key="1">
    <source>
        <dbReference type="PROSITE" id="PS50222"/>
    </source>
</evidence>
<organism evidence="2 3">
    <name type="scientific">Crossiella cryophila</name>
    <dbReference type="NCBI Taxonomy" id="43355"/>
    <lineage>
        <taxon>Bacteria</taxon>
        <taxon>Bacillati</taxon>
        <taxon>Actinomycetota</taxon>
        <taxon>Actinomycetes</taxon>
        <taxon>Pseudonocardiales</taxon>
        <taxon>Pseudonocardiaceae</taxon>
        <taxon>Crossiella</taxon>
    </lineage>
</organism>
<dbReference type="SMART" id="SM00054">
    <property type="entry name" value="EFh"/>
    <property type="match status" value="4"/>
</dbReference>
<dbReference type="InterPro" id="IPR002048">
    <property type="entry name" value="EF_hand_dom"/>
</dbReference>
<dbReference type="PROSITE" id="PS00018">
    <property type="entry name" value="EF_HAND_1"/>
    <property type="match status" value="2"/>
</dbReference>
<accession>A0A7W7CD79</accession>
<protein>
    <submittedName>
        <fullName evidence="2">Ca2+-binding EF-hand superfamily protein</fullName>
    </submittedName>
</protein>
<dbReference type="Pfam" id="PF00036">
    <property type="entry name" value="EF-hand_1"/>
    <property type="match status" value="1"/>
</dbReference>
<dbReference type="SUPFAM" id="SSF47473">
    <property type="entry name" value="EF-hand"/>
    <property type="match status" value="1"/>
</dbReference>
<evidence type="ECO:0000313" key="2">
    <source>
        <dbReference type="EMBL" id="MBB4677703.1"/>
    </source>
</evidence>
<dbReference type="PANTHER" id="PTHR10827:SF85">
    <property type="entry name" value="CALCIUM-BINDING PROTEIN"/>
    <property type="match status" value="1"/>
</dbReference>
<name>A0A7W7CD79_9PSEU</name>
<dbReference type="EMBL" id="JACHMH010000001">
    <property type="protein sequence ID" value="MBB4677703.1"/>
    <property type="molecule type" value="Genomic_DNA"/>
</dbReference>
<comment type="caution">
    <text evidence="2">The sequence shown here is derived from an EMBL/GenBank/DDBJ whole genome shotgun (WGS) entry which is preliminary data.</text>
</comment>
<dbReference type="RefSeq" id="WP_185003618.1">
    <property type="nucleotide sequence ID" value="NZ_BAAAUI010000023.1"/>
</dbReference>
<dbReference type="InterPro" id="IPR011992">
    <property type="entry name" value="EF-hand-dom_pair"/>
</dbReference>
<dbReference type="Proteomes" id="UP000533598">
    <property type="component" value="Unassembled WGS sequence"/>
</dbReference>
<dbReference type="Pfam" id="PF13202">
    <property type="entry name" value="EF-hand_5"/>
    <property type="match status" value="3"/>
</dbReference>
<keyword evidence="3" id="KW-1185">Reference proteome</keyword>